<sequence>MAEREEEVNYASVVFKAGNNPPPAAKRGEETVYGEVRVQNETKNEDSAGRRRFQHLACCLGILCVLLLGGIIGVCVYHEKEAIKTNRLGSNEFWIGLRVEDGEWKWVDGSDLTESSWIAAPDPAEEEITGEADYVNAPEGPADKKAPRPEDTKKGSAPEGPVDTKASPPGLRFVLPIAVCWIVLLAIMGLRIYFTSELSEDNAKQTAEIKTLTSQKDGLTTQIQDMETNWNELNVSRAQWIINEYCKLGRVKECRLCEKNWRYHERRCYFNKIINVGPKQWLTWEEAREYCKALNADLAAAHNENEKNIINSYSISTIGFWIGLRVENGKWKWADGSDLTDSSWVDPPAEEMQ</sequence>
<evidence type="ECO:0000313" key="7">
    <source>
        <dbReference type="EMBL" id="KAK5891735.1"/>
    </source>
</evidence>
<evidence type="ECO:0000259" key="6">
    <source>
        <dbReference type="PROSITE" id="PS50041"/>
    </source>
</evidence>
<evidence type="ECO:0000256" key="5">
    <source>
        <dbReference type="SAM" id="Phobius"/>
    </source>
</evidence>
<evidence type="ECO:0000256" key="1">
    <source>
        <dbReference type="ARBA" id="ARBA00022734"/>
    </source>
</evidence>
<evidence type="ECO:0000256" key="3">
    <source>
        <dbReference type="ARBA" id="ARBA00023180"/>
    </source>
</evidence>
<feature type="compositionally biased region" description="Basic and acidic residues" evidence="4">
    <location>
        <begin position="141"/>
        <end position="156"/>
    </location>
</feature>
<dbReference type="SMART" id="SM00034">
    <property type="entry name" value="CLECT"/>
    <property type="match status" value="1"/>
</dbReference>
<keyword evidence="1" id="KW-0430">Lectin</keyword>
<dbReference type="SUPFAM" id="SSF56436">
    <property type="entry name" value="C-type lectin-like"/>
    <property type="match status" value="2"/>
</dbReference>
<dbReference type="Gene3D" id="3.10.100.10">
    <property type="entry name" value="Mannose-Binding Protein A, subunit A"/>
    <property type="match status" value="2"/>
</dbReference>
<accession>A0AAN8BX37</accession>
<keyword evidence="8" id="KW-1185">Reference proteome</keyword>
<feature type="domain" description="C-type lectin" evidence="6">
    <location>
        <begin position="264"/>
        <end position="353"/>
    </location>
</feature>
<dbReference type="Proteomes" id="UP001335648">
    <property type="component" value="Unassembled WGS sequence"/>
</dbReference>
<dbReference type="AlphaFoldDB" id="A0AAN8BX37"/>
<dbReference type="GO" id="GO:0030246">
    <property type="term" value="F:carbohydrate binding"/>
    <property type="evidence" value="ECO:0007669"/>
    <property type="project" value="UniProtKB-KW"/>
</dbReference>
<reference evidence="7 8" key="1">
    <citation type="journal article" date="2023" name="Mol. Biol. Evol.">
        <title>Genomics of Secondarily Temperate Adaptation in the Only Non-Antarctic Icefish.</title>
        <authorList>
            <person name="Rivera-Colon A.G."/>
            <person name="Rayamajhi N."/>
            <person name="Minhas B.F."/>
            <person name="Madrigal G."/>
            <person name="Bilyk K.T."/>
            <person name="Yoon V."/>
            <person name="Hune M."/>
            <person name="Gregory S."/>
            <person name="Cheng C.H.C."/>
            <person name="Catchen J.M."/>
        </authorList>
    </citation>
    <scope>NUCLEOTIDE SEQUENCE [LARGE SCALE GENOMIC DNA]</scope>
    <source>
        <strain evidence="7">JC2023a</strain>
    </source>
</reference>
<dbReference type="PANTHER" id="PTHR46490">
    <property type="entry name" value="C-TYPE LECTIN DOMAIN FAMILY 12 MEMBER A-RELATED"/>
    <property type="match status" value="1"/>
</dbReference>
<dbReference type="PANTHER" id="PTHR46490:SF6">
    <property type="entry name" value="ASIALOGLYCOPROTEIN RECEPTOR 1-LIKE-RELATED"/>
    <property type="match status" value="1"/>
</dbReference>
<name>A0AAN8BX37_9TELE</name>
<comment type="caution">
    <text evidence="7">The sequence shown here is derived from an EMBL/GenBank/DDBJ whole genome shotgun (WGS) entry which is preliminary data.</text>
</comment>
<organism evidence="7 8">
    <name type="scientific">Champsocephalus esox</name>
    <name type="common">pike icefish</name>
    <dbReference type="NCBI Taxonomy" id="159716"/>
    <lineage>
        <taxon>Eukaryota</taxon>
        <taxon>Metazoa</taxon>
        <taxon>Chordata</taxon>
        <taxon>Craniata</taxon>
        <taxon>Vertebrata</taxon>
        <taxon>Euteleostomi</taxon>
        <taxon>Actinopterygii</taxon>
        <taxon>Neopterygii</taxon>
        <taxon>Teleostei</taxon>
        <taxon>Neoteleostei</taxon>
        <taxon>Acanthomorphata</taxon>
        <taxon>Eupercaria</taxon>
        <taxon>Perciformes</taxon>
        <taxon>Notothenioidei</taxon>
        <taxon>Channichthyidae</taxon>
        <taxon>Champsocephalus</taxon>
    </lineage>
</organism>
<keyword evidence="3" id="KW-0325">Glycoprotein</keyword>
<dbReference type="InterPro" id="IPR016187">
    <property type="entry name" value="CTDL_fold"/>
</dbReference>
<dbReference type="InterPro" id="IPR016186">
    <property type="entry name" value="C-type_lectin-like/link_sf"/>
</dbReference>
<dbReference type="EMBL" id="JAULUE010002055">
    <property type="protein sequence ID" value="KAK5891735.1"/>
    <property type="molecule type" value="Genomic_DNA"/>
</dbReference>
<dbReference type="InterPro" id="IPR001304">
    <property type="entry name" value="C-type_lectin-like"/>
</dbReference>
<gene>
    <name evidence="7" type="ORF">CesoFtcFv8_012182</name>
</gene>
<evidence type="ECO:0000256" key="4">
    <source>
        <dbReference type="SAM" id="MobiDB-lite"/>
    </source>
</evidence>
<feature type="transmembrane region" description="Helical" evidence="5">
    <location>
        <begin position="53"/>
        <end position="77"/>
    </location>
</feature>
<keyword evidence="5" id="KW-1133">Transmembrane helix</keyword>
<dbReference type="Pfam" id="PF00059">
    <property type="entry name" value="Lectin_C"/>
    <property type="match status" value="1"/>
</dbReference>
<protein>
    <recommendedName>
        <fullName evidence="6">C-type lectin domain-containing protein</fullName>
    </recommendedName>
</protein>
<proteinExistence type="predicted"/>
<evidence type="ECO:0000313" key="8">
    <source>
        <dbReference type="Proteomes" id="UP001335648"/>
    </source>
</evidence>
<evidence type="ECO:0000256" key="2">
    <source>
        <dbReference type="ARBA" id="ARBA00023157"/>
    </source>
</evidence>
<dbReference type="PROSITE" id="PS50041">
    <property type="entry name" value="C_TYPE_LECTIN_2"/>
    <property type="match status" value="1"/>
</dbReference>
<keyword evidence="5" id="KW-0472">Membrane</keyword>
<dbReference type="InterPro" id="IPR052309">
    <property type="entry name" value="C-type_Lectin_Domain_Fam1"/>
</dbReference>
<keyword evidence="5" id="KW-0812">Transmembrane</keyword>
<keyword evidence="2" id="KW-1015">Disulfide bond</keyword>
<feature type="region of interest" description="Disordered" evidence="4">
    <location>
        <begin position="131"/>
        <end position="165"/>
    </location>
</feature>
<feature type="transmembrane region" description="Helical" evidence="5">
    <location>
        <begin position="173"/>
        <end position="194"/>
    </location>
</feature>